<protein>
    <recommendedName>
        <fullName evidence="4">Flagellar hook-associated protein 1</fullName>
    </recommendedName>
</protein>
<evidence type="ECO:0000259" key="10">
    <source>
        <dbReference type="Pfam" id="PF06429"/>
    </source>
</evidence>
<feature type="signal peptide" evidence="9">
    <location>
        <begin position="1"/>
        <end position="18"/>
    </location>
</feature>
<dbReference type="RefSeq" id="WP_169159820.1">
    <property type="nucleotide sequence ID" value="NZ_JABBFW010000004.1"/>
</dbReference>
<evidence type="ECO:0000313" key="12">
    <source>
        <dbReference type="EMBL" id="NML14912.1"/>
    </source>
</evidence>
<evidence type="ECO:0000256" key="9">
    <source>
        <dbReference type="SAM" id="SignalP"/>
    </source>
</evidence>
<dbReference type="NCBIfam" id="TIGR02492">
    <property type="entry name" value="flgK_ends"/>
    <property type="match status" value="1"/>
</dbReference>
<keyword evidence="9" id="KW-0732">Signal</keyword>
<dbReference type="EMBL" id="JABBFW010000004">
    <property type="protein sequence ID" value="NML14912.1"/>
    <property type="molecule type" value="Genomic_DNA"/>
</dbReference>
<reference evidence="12 13" key="1">
    <citation type="submission" date="2020-04" db="EMBL/GenBank/DDBJ databases">
        <title>Azohydromonas sp. isolated from soil.</title>
        <authorList>
            <person name="Dahal R.H."/>
        </authorList>
    </citation>
    <scope>NUCLEOTIDE SEQUENCE [LARGE SCALE GENOMIC DNA]</scope>
    <source>
        <strain evidence="12 13">G-1-1-14</strain>
    </source>
</reference>
<dbReference type="Pfam" id="PF06429">
    <property type="entry name" value="Flg_bbr_C"/>
    <property type="match status" value="1"/>
</dbReference>
<sequence length="681" mass="70209">MAISLFSIAGRAMSASYAALQTTSHNVANASVQGYSRQRVEQEAVMGRRAGAGFIGAGVNVTTVSRAHSEFLTREARSSTSLAALDSTHLELLSSLEDAFPTGEGGVGQAVTDLFSAFSDLASYPADTSAREAVLARADELAQRFATAGEHIDALQSGVVTDLRNSVSSINQLSGNIARLNQEIAGLQAQGQAPNDLLDKRDQMLQELSGFLPITTIAADDGSVGVFTAGGQRLVLGKEAAKLEVQSDSLDPSRATLGLREANGTVIRLDSTALSAGGSVGAMLRFQNQDLVAARNSLGQMATALSARMNQQQARGLDLGSPSGAGQALFTDFVQQSQSGALTGRPDTRNSRDASGNPVATVEIHIDDASLLEAAEYTLETQADGSFVMTRGSDGERFLSADGSSFTRATVTPPATSDFHPGFTLAISGPPAPGDRFLLQPVGQSALNIRRVLDNPRGLAASAPITATATAGNTGTATVGSLTVTASSFDPTRKLQGTVTFTDDSGGYTYDWQQLDASNTVVASGTASGTWASGKAVDLDGFAELKLSGSPKAGDTIGIATTPYPGRNNGNAQALTALRTETLVGRDWTSGGNTGGATATDAYAAALADVGTRVQSAEFASDISSAAATAALERRDSVSGVDLDEEAARLLEFQKSYQAAAKVLQTAQAVFDALLDATSGR</sequence>
<comment type="subcellular location">
    <subcellularLocation>
        <location evidence="1">Bacterial flagellum</location>
    </subcellularLocation>
    <subcellularLocation>
        <location evidence="2">Secreted</location>
    </subcellularLocation>
</comment>
<evidence type="ECO:0000256" key="4">
    <source>
        <dbReference type="ARBA" id="ARBA00016244"/>
    </source>
</evidence>
<keyword evidence="6" id="KW-0975">Bacterial flagellum</keyword>
<dbReference type="GO" id="GO:0005198">
    <property type="term" value="F:structural molecule activity"/>
    <property type="evidence" value="ECO:0007669"/>
    <property type="project" value="InterPro"/>
</dbReference>
<feature type="region of interest" description="Disordered" evidence="8">
    <location>
        <begin position="338"/>
        <end position="357"/>
    </location>
</feature>
<dbReference type="Pfam" id="PF22638">
    <property type="entry name" value="FlgK_D1"/>
    <property type="match status" value="1"/>
</dbReference>
<dbReference type="GO" id="GO:0009424">
    <property type="term" value="C:bacterial-type flagellum hook"/>
    <property type="evidence" value="ECO:0007669"/>
    <property type="project" value="InterPro"/>
</dbReference>
<dbReference type="InterPro" id="IPR053927">
    <property type="entry name" value="FlgK_helical"/>
</dbReference>
<dbReference type="PANTHER" id="PTHR30033:SF1">
    <property type="entry name" value="FLAGELLAR HOOK-ASSOCIATED PROTEIN 1"/>
    <property type="match status" value="1"/>
</dbReference>
<comment type="similarity">
    <text evidence="3">Belongs to the flagella basal body rod proteins family.</text>
</comment>
<evidence type="ECO:0000256" key="1">
    <source>
        <dbReference type="ARBA" id="ARBA00004365"/>
    </source>
</evidence>
<evidence type="ECO:0000313" key="13">
    <source>
        <dbReference type="Proteomes" id="UP000574067"/>
    </source>
</evidence>
<keyword evidence="12" id="KW-0282">Flagellum</keyword>
<feature type="coiled-coil region" evidence="7">
    <location>
        <begin position="163"/>
        <end position="190"/>
    </location>
</feature>
<evidence type="ECO:0000256" key="2">
    <source>
        <dbReference type="ARBA" id="ARBA00004613"/>
    </source>
</evidence>
<evidence type="ECO:0000256" key="6">
    <source>
        <dbReference type="ARBA" id="ARBA00023143"/>
    </source>
</evidence>
<dbReference type="InterPro" id="IPR010930">
    <property type="entry name" value="Flg_bb/hook_C_dom"/>
</dbReference>
<name>A0A848F695_9BURK</name>
<comment type="caution">
    <text evidence="12">The sequence shown here is derived from an EMBL/GenBank/DDBJ whole genome shotgun (WGS) entry which is preliminary data.</text>
</comment>
<evidence type="ECO:0000259" key="11">
    <source>
        <dbReference type="Pfam" id="PF22638"/>
    </source>
</evidence>
<feature type="domain" description="Flagellar basal-body/hook protein C-terminal" evidence="10">
    <location>
        <begin position="638"/>
        <end position="675"/>
    </location>
</feature>
<dbReference type="PRINTS" id="PR01005">
    <property type="entry name" value="FLGHOOKAP1"/>
</dbReference>
<accession>A0A848F695</accession>
<organism evidence="12 13">
    <name type="scientific">Azohydromonas caseinilytica</name>
    <dbReference type="NCBI Taxonomy" id="2728836"/>
    <lineage>
        <taxon>Bacteria</taxon>
        <taxon>Pseudomonadati</taxon>
        <taxon>Pseudomonadota</taxon>
        <taxon>Betaproteobacteria</taxon>
        <taxon>Burkholderiales</taxon>
        <taxon>Sphaerotilaceae</taxon>
        <taxon>Azohydromonas</taxon>
    </lineage>
</organism>
<feature type="chain" id="PRO_5033013220" description="Flagellar hook-associated protein 1" evidence="9">
    <location>
        <begin position="19"/>
        <end position="681"/>
    </location>
</feature>
<evidence type="ECO:0000256" key="3">
    <source>
        <dbReference type="ARBA" id="ARBA00009677"/>
    </source>
</evidence>
<feature type="domain" description="Flagellar hook-associated protein FlgK helical" evidence="11">
    <location>
        <begin position="93"/>
        <end position="330"/>
    </location>
</feature>
<dbReference type="InterPro" id="IPR002371">
    <property type="entry name" value="FlgK"/>
</dbReference>
<keyword evidence="12" id="KW-0969">Cilium</keyword>
<keyword evidence="13" id="KW-1185">Reference proteome</keyword>
<dbReference type="GO" id="GO:0005576">
    <property type="term" value="C:extracellular region"/>
    <property type="evidence" value="ECO:0007669"/>
    <property type="project" value="UniProtKB-SubCell"/>
</dbReference>
<evidence type="ECO:0000256" key="5">
    <source>
        <dbReference type="ARBA" id="ARBA00022525"/>
    </source>
</evidence>
<dbReference type="AlphaFoldDB" id="A0A848F695"/>
<keyword evidence="5" id="KW-0964">Secreted</keyword>
<keyword evidence="12" id="KW-0966">Cell projection</keyword>
<evidence type="ECO:0000256" key="8">
    <source>
        <dbReference type="SAM" id="MobiDB-lite"/>
    </source>
</evidence>
<dbReference type="Proteomes" id="UP000574067">
    <property type="component" value="Unassembled WGS sequence"/>
</dbReference>
<dbReference type="PANTHER" id="PTHR30033">
    <property type="entry name" value="FLAGELLAR HOOK-ASSOCIATED PROTEIN 1"/>
    <property type="match status" value="1"/>
</dbReference>
<evidence type="ECO:0000256" key="7">
    <source>
        <dbReference type="SAM" id="Coils"/>
    </source>
</evidence>
<keyword evidence="7" id="KW-0175">Coiled coil</keyword>
<proteinExistence type="inferred from homology"/>
<gene>
    <name evidence="12" type="primary">flgK</name>
    <name evidence="12" type="ORF">HHL10_07975</name>
</gene>
<dbReference type="GO" id="GO:0044780">
    <property type="term" value="P:bacterial-type flagellum assembly"/>
    <property type="evidence" value="ECO:0007669"/>
    <property type="project" value="InterPro"/>
</dbReference>
<dbReference type="SUPFAM" id="SSF64518">
    <property type="entry name" value="Phase 1 flagellin"/>
    <property type="match status" value="2"/>
</dbReference>